<dbReference type="SMART" id="SM00343">
    <property type="entry name" value="ZnF_C2HC"/>
    <property type="match status" value="1"/>
</dbReference>
<evidence type="ECO:0000259" key="3">
    <source>
        <dbReference type="PROSITE" id="PS50158"/>
    </source>
</evidence>
<feature type="region of interest" description="Disordered" evidence="2">
    <location>
        <begin position="297"/>
        <end position="359"/>
    </location>
</feature>
<dbReference type="PROSITE" id="PS00141">
    <property type="entry name" value="ASP_PROTEASE"/>
    <property type="match status" value="1"/>
</dbReference>
<keyword evidence="1" id="KW-0863">Zinc-finger</keyword>
<dbReference type="Gene3D" id="4.10.60.10">
    <property type="entry name" value="Zinc finger, CCHC-type"/>
    <property type="match status" value="1"/>
</dbReference>
<keyword evidence="6" id="KW-1185">Reference proteome</keyword>
<dbReference type="SUPFAM" id="SSF50630">
    <property type="entry name" value="Acid proteases"/>
    <property type="match status" value="1"/>
</dbReference>
<dbReference type="Pfam" id="PF00078">
    <property type="entry name" value="RVT_1"/>
    <property type="match status" value="1"/>
</dbReference>
<dbReference type="InterPro" id="IPR043502">
    <property type="entry name" value="DNA/RNA_pol_sf"/>
</dbReference>
<evidence type="ECO:0000256" key="1">
    <source>
        <dbReference type="PROSITE-ProRule" id="PRU00047"/>
    </source>
</evidence>
<dbReference type="Proteomes" id="UP001151760">
    <property type="component" value="Unassembled WGS sequence"/>
</dbReference>
<dbReference type="InterPro" id="IPR043128">
    <property type="entry name" value="Rev_trsase/Diguanyl_cyclase"/>
</dbReference>
<dbReference type="Gene3D" id="3.10.10.10">
    <property type="entry name" value="HIV Type 1 Reverse Transcriptase, subunit A, domain 1"/>
    <property type="match status" value="1"/>
</dbReference>
<comment type="caution">
    <text evidence="5">The sequence shown here is derived from an EMBL/GenBank/DDBJ whole genome shotgun (WGS) entry which is preliminary data.</text>
</comment>
<dbReference type="PANTHER" id="PTHR24559">
    <property type="entry name" value="TRANSPOSON TY3-I GAG-POL POLYPROTEIN"/>
    <property type="match status" value="1"/>
</dbReference>
<reference evidence="5" key="2">
    <citation type="submission" date="2022-01" db="EMBL/GenBank/DDBJ databases">
        <authorList>
            <person name="Yamashiro T."/>
            <person name="Shiraishi A."/>
            <person name="Satake H."/>
            <person name="Nakayama K."/>
        </authorList>
    </citation>
    <scope>NUCLEOTIDE SEQUENCE</scope>
</reference>
<dbReference type="CDD" id="cd01647">
    <property type="entry name" value="RT_LTR"/>
    <property type="match status" value="1"/>
</dbReference>
<reference evidence="5" key="1">
    <citation type="journal article" date="2022" name="Int. J. Mol. Sci.">
        <title>Draft Genome of Tanacetum Coccineum: Genomic Comparison of Closely Related Tanacetum-Family Plants.</title>
        <authorList>
            <person name="Yamashiro T."/>
            <person name="Shiraishi A."/>
            <person name="Nakayama K."/>
            <person name="Satake H."/>
        </authorList>
    </citation>
    <scope>NUCLEOTIDE SEQUENCE</scope>
</reference>
<evidence type="ECO:0000313" key="5">
    <source>
        <dbReference type="EMBL" id="GJT70481.1"/>
    </source>
</evidence>
<dbReference type="EMBL" id="BQNB010018081">
    <property type="protein sequence ID" value="GJT70481.1"/>
    <property type="molecule type" value="Genomic_DNA"/>
</dbReference>
<name>A0ABQ5G4W2_9ASTR</name>
<dbReference type="PROSITE" id="PS50878">
    <property type="entry name" value="RT_POL"/>
    <property type="match status" value="1"/>
</dbReference>
<evidence type="ECO:0000313" key="6">
    <source>
        <dbReference type="Proteomes" id="UP001151760"/>
    </source>
</evidence>
<evidence type="ECO:0000259" key="4">
    <source>
        <dbReference type="PROSITE" id="PS50878"/>
    </source>
</evidence>
<evidence type="ECO:0000256" key="2">
    <source>
        <dbReference type="SAM" id="MobiDB-lite"/>
    </source>
</evidence>
<organism evidence="5 6">
    <name type="scientific">Tanacetum coccineum</name>
    <dbReference type="NCBI Taxonomy" id="301880"/>
    <lineage>
        <taxon>Eukaryota</taxon>
        <taxon>Viridiplantae</taxon>
        <taxon>Streptophyta</taxon>
        <taxon>Embryophyta</taxon>
        <taxon>Tracheophyta</taxon>
        <taxon>Spermatophyta</taxon>
        <taxon>Magnoliopsida</taxon>
        <taxon>eudicotyledons</taxon>
        <taxon>Gunneridae</taxon>
        <taxon>Pentapetalae</taxon>
        <taxon>asterids</taxon>
        <taxon>campanulids</taxon>
        <taxon>Asterales</taxon>
        <taxon>Asteraceae</taxon>
        <taxon>Asteroideae</taxon>
        <taxon>Anthemideae</taxon>
        <taxon>Anthemidinae</taxon>
        <taxon>Tanacetum</taxon>
    </lineage>
</organism>
<dbReference type="InterPro" id="IPR000477">
    <property type="entry name" value="RT_dom"/>
</dbReference>
<dbReference type="SUPFAM" id="SSF56672">
    <property type="entry name" value="DNA/RNA polymerases"/>
    <property type="match status" value="1"/>
</dbReference>
<dbReference type="CDD" id="cd00303">
    <property type="entry name" value="retropepsin_like"/>
    <property type="match status" value="1"/>
</dbReference>
<dbReference type="InterPro" id="IPR021109">
    <property type="entry name" value="Peptidase_aspartic_dom_sf"/>
</dbReference>
<feature type="compositionally biased region" description="Basic and acidic residues" evidence="2">
    <location>
        <begin position="297"/>
        <end position="315"/>
    </location>
</feature>
<dbReference type="GO" id="GO:0003964">
    <property type="term" value="F:RNA-directed DNA polymerase activity"/>
    <property type="evidence" value="ECO:0007669"/>
    <property type="project" value="UniProtKB-KW"/>
</dbReference>
<dbReference type="PROSITE" id="PS50158">
    <property type="entry name" value="ZF_CCHC"/>
    <property type="match status" value="1"/>
</dbReference>
<dbReference type="Gene3D" id="2.40.70.10">
    <property type="entry name" value="Acid Proteases"/>
    <property type="match status" value="1"/>
</dbReference>
<feature type="compositionally biased region" description="Basic and acidic residues" evidence="2">
    <location>
        <begin position="324"/>
        <end position="335"/>
    </location>
</feature>
<dbReference type="PANTHER" id="PTHR24559:SF444">
    <property type="entry name" value="REVERSE TRANSCRIPTASE DOMAIN-CONTAINING PROTEIN"/>
    <property type="match status" value="1"/>
</dbReference>
<protein>
    <submittedName>
        <fullName evidence="5">Reverse transcriptase domain-containing protein</fullName>
    </submittedName>
</protein>
<keyword evidence="1" id="KW-0479">Metal-binding</keyword>
<sequence>MRQRRWLELLKDYDTNIQYHPGKANGTKLCVPEDPTLREALMTEAHSSPFLIHPDCTTYRARWCLLATVSDYRFGSGRKLSRDFVTGFHWIRGSTYIWVVVDSLFGLIGTFSSYPMAEFGNGVLLFVGISSGIVFFEGPEMIESGLMKRLQSFILFTLSQLSISNQIREDLSYTEEPESILDVWTESMRNKTDTFVKNPLEESSSSEEATWTTRSLRLLSSFSSMIWQVSRGRFGHEEIGEYSYRCELTAAVLGSRGCHAPTDAREAVGTGREQDEELFVGLQEAARNLEILRDRDDYDRSERSDKRHKSGDRYQSDTQQNNYRSHDQKNDRQGSDRQGGGGNYRNNNNNKYSRDNNRSNLNRYRLYLLYDMNLTSRYGNRNSGAGRDQRNRGQQSHRSTNSGSQQSRVPSEGYTHPVCTTCGRRHPGECRRAAGTCFKCGQAGHLQRDCKKNIGASSSGHADKKPDASGRVFALTQDQAANTSGTITGALFIFGRAVFVLFDTGATHSVISTKFASCFTMTPILLDHVLCISTPMKDSARITHVYRDLPLQFDDKIRSVNALPLDMCEFDIILGIDWLAAHRATIDCHSRRVIFGDIHAPEFIYHGSLPGKSMKIISALKARTLLSHGCEGFLATIHDTTSDVSSIHDQPIVSEFQDVFPEELPGIPPIRDVEFNIELIPGAEPISKAPYRMAPIELKELKDQLQELLERGFIRPSVSPWGAPVLFVKKKDGSMRLCIDYRELNKITIRNRYPLPRIDDLFDQLQGAKHFSKIDLRSGYHQLRVKEQDISKTAFRTRYGHYEFLVMPFGLTNAPAVFMDLMNRVFHEFLDKFVIVFIDDILVFSKSKEEHEEHLRTVLQILRQEKLYAKFSKCKFWLSKVVFLGHVVPAEGITMDPAKVEVVTKWPRSTSETEARSFLGLAGHYHRVVEGSSRLALPLTKLTRKDEKLYGPESERRSLKNLSNV</sequence>
<dbReference type="InterPro" id="IPR001878">
    <property type="entry name" value="Znf_CCHC"/>
</dbReference>
<dbReference type="Gene3D" id="3.30.70.270">
    <property type="match status" value="2"/>
</dbReference>
<dbReference type="Pfam" id="PF00098">
    <property type="entry name" value="zf-CCHC"/>
    <property type="match status" value="1"/>
</dbReference>
<feature type="region of interest" description="Disordered" evidence="2">
    <location>
        <begin position="376"/>
        <end position="415"/>
    </location>
</feature>
<keyword evidence="5" id="KW-0695">RNA-directed DNA polymerase</keyword>
<proteinExistence type="predicted"/>
<accession>A0ABQ5G4W2</accession>
<feature type="compositionally biased region" description="Polar residues" evidence="2">
    <location>
        <begin position="392"/>
        <end position="409"/>
    </location>
</feature>
<dbReference type="InterPro" id="IPR001969">
    <property type="entry name" value="Aspartic_peptidase_AS"/>
</dbReference>
<feature type="domain" description="Reverse transcriptase" evidence="4">
    <location>
        <begin position="709"/>
        <end position="888"/>
    </location>
</feature>
<gene>
    <name evidence="5" type="ORF">Tco_1029767</name>
</gene>
<keyword evidence="5" id="KW-0548">Nucleotidyltransferase</keyword>
<dbReference type="Pfam" id="PF08284">
    <property type="entry name" value="RVP_2"/>
    <property type="match status" value="1"/>
</dbReference>
<dbReference type="InterPro" id="IPR053134">
    <property type="entry name" value="RNA-dir_DNA_polymerase"/>
</dbReference>
<keyword evidence="5" id="KW-0808">Transferase</keyword>
<feature type="domain" description="CCHC-type" evidence="3">
    <location>
        <begin position="437"/>
        <end position="452"/>
    </location>
</feature>
<keyword evidence="1" id="KW-0862">Zinc</keyword>